<reference evidence="2" key="1">
    <citation type="submission" date="2020-05" db="EMBL/GenBank/DDBJ databases">
        <title>Mycena genomes resolve the evolution of fungal bioluminescence.</title>
        <authorList>
            <person name="Tsai I.J."/>
        </authorList>
    </citation>
    <scope>NUCLEOTIDE SEQUENCE</scope>
    <source>
        <strain evidence="2">160909Yilan</strain>
    </source>
</reference>
<evidence type="ECO:0000313" key="2">
    <source>
        <dbReference type="EMBL" id="KAF7332810.1"/>
    </source>
</evidence>
<keyword evidence="3" id="KW-1185">Reference proteome</keyword>
<dbReference type="AlphaFoldDB" id="A0A8H6X277"/>
<name>A0A8H6X277_9AGAR</name>
<protein>
    <submittedName>
        <fullName evidence="2">Uncharacterized protein</fullName>
    </submittedName>
</protein>
<evidence type="ECO:0000256" key="1">
    <source>
        <dbReference type="SAM" id="MobiDB-lite"/>
    </source>
</evidence>
<sequence>MPLLRASTWHEEGKRIAPKKRLDLVPALVGQYPPRHARLLLALCLPRVCARSDRSGDSVSDDEHVNNARLDKLVDLLADPHSSSSHSNSHPNLAAMTHDATTTPTQTLSTSRCTRTLCLGPRWRRRPPPCTPRHIPLCGFDLFASRRGREREGGRRTGGPAGREALHGVGNDERERSLRARDALEEAVAPTQLKRHATSRAVCGFVPPRYLHSCPCVHVSASHFHPSAQRVDNANSTSMAHEKASRTLPSPKARISETLAASANRNHHTPDMSTTTAAHLATTAHRDISAAFLRLPLRLLPDALLASSPPHSSTSRPRLRRHSPTP</sequence>
<comment type="caution">
    <text evidence="2">The sequence shown here is derived from an EMBL/GenBank/DDBJ whole genome shotgun (WGS) entry which is preliminary data.</text>
</comment>
<evidence type="ECO:0000313" key="3">
    <source>
        <dbReference type="Proteomes" id="UP000623467"/>
    </source>
</evidence>
<feature type="region of interest" description="Disordered" evidence="1">
    <location>
        <begin position="148"/>
        <end position="175"/>
    </location>
</feature>
<organism evidence="2 3">
    <name type="scientific">Mycena sanguinolenta</name>
    <dbReference type="NCBI Taxonomy" id="230812"/>
    <lineage>
        <taxon>Eukaryota</taxon>
        <taxon>Fungi</taxon>
        <taxon>Dikarya</taxon>
        <taxon>Basidiomycota</taxon>
        <taxon>Agaricomycotina</taxon>
        <taxon>Agaricomycetes</taxon>
        <taxon>Agaricomycetidae</taxon>
        <taxon>Agaricales</taxon>
        <taxon>Marasmiineae</taxon>
        <taxon>Mycenaceae</taxon>
        <taxon>Mycena</taxon>
    </lineage>
</organism>
<feature type="compositionally biased region" description="Polar residues" evidence="1">
    <location>
        <begin position="230"/>
        <end position="239"/>
    </location>
</feature>
<dbReference type="EMBL" id="JACAZH010000059">
    <property type="protein sequence ID" value="KAF7332810.1"/>
    <property type="molecule type" value="Genomic_DNA"/>
</dbReference>
<feature type="region of interest" description="Disordered" evidence="1">
    <location>
        <begin position="230"/>
        <end position="252"/>
    </location>
</feature>
<gene>
    <name evidence="2" type="ORF">MSAN_02432200</name>
</gene>
<feature type="compositionally biased region" description="Low complexity" evidence="1">
    <location>
        <begin position="305"/>
        <end position="316"/>
    </location>
</feature>
<proteinExistence type="predicted"/>
<accession>A0A8H6X277</accession>
<feature type="region of interest" description="Disordered" evidence="1">
    <location>
        <begin position="305"/>
        <end position="326"/>
    </location>
</feature>
<dbReference type="Proteomes" id="UP000623467">
    <property type="component" value="Unassembled WGS sequence"/>
</dbReference>
<feature type="compositionally biased region" description="Basic residues" evidence="1">
    <location>
        <begin position="317"/>
        <end position="326"/>
    </location>
</feature>
<feature type="compositionally biased region" description="Basic and acidic residues" evidence="1">
    <location>
        <begin position="164"/>
        <end position="175"/>
    </location>
</feature>